<feature type="transmembrane region" description="Helical" evidence="7">
    <location>
        <begin position="112"/>
        <end position="131"/>
    </location>
</feature>
<dbReference type="CDD" id="cd06261">
    <property type="entry name" value="TM_PBP2"/>
    <property type="match status" value="1"/>
</dbReference>
<dbReference type="InterPro" id="IPR000515">
    <property type="entry name" value="MetI-like"/>
</dbReference>
<protein>
    <submittedName>
        <fullName evidence="9">ABC transporter permease protein YtcP</fullName>
    </submittedName>
</protein>
<organism evidence="9 10">
    <name type="scientific">Paenibacillus nasutitermitis</name>
    <dbReference type="NCBI Taxonomy" id="1652958"/>
    <lineage>
        <taxon>Bacteria</taxon>
        <taxon>Bacillati</taxon>
        <taxon>Bacillota</taxon>
        <taxon>Bacilli</taxon>
        <taxon>Bacillales</taxon>
        <taxon>Paenibacillaceae</taxon>
        <taxon>Paenibacillus</taxon>
    </lineage>
</organism>
<accession>A0A916Z296</accession>
<dbReference type="GO" id="GO:0055085">
    <property type="term" value="P:transmembrane transport"/>
    <property type="evidence" value="ECO:0007669"/>
    <property type="project" value="InterPro"/>
</dbReference>
<dbReference type="GO" id="GO:0005886">
    <property type="term" value="C:plasma membrane"/>
    <property type="evidence" value="ECO:0007669"/>
    <property type="project" value="UniProtKB-SubCell"/>
</dbReference>
<dbReference type="Pfam" id="PF00528">
    <property type="entry name" value="BPD_transp_1"/>
    <property type="match status" value="1"/>
</dbReference>
<comment type="caution">
    <text evidence="9">The sequence shown here is derived from an EMBL/GenBank/DDBJ whole genome shotgun (WGS) entry which is preliminary data.</text>
</comment>
<reference evidence="9" key="1">
    <citation type="journal article" date="2014" name="Int. J. Syst. Evol. Microbiol.">
        <title>Complete genome sequence of Corynebacterium casei LMG S-19264T (=DSM 44701T), isolated from a smear-ripened cheese.</title>
        <authorList>
            <consortium name="US DOE Joint Genome Institute (JGI-PGF)"/>
            <person name="Walter F."/>
            <person name="Albersmeier A."/>
            <person name="Kalinowski J."/>
            <person name="Ruckert C."/>
        </authorList>
    </citation>
    <scope>NUCLEOTIDE SEQUENCE</scope>
    <source>
        <strain evidence="9">CGMCC 1.15178</strain>
    </source>
</reference>
<gene>
    <name evidence="9" type="primary">ytcP</name>
    <name evidence="9" type="ORF">GCM10010911_33020</name>
</gene>
<evidence type="ECO:0000259" key="8">
    <source>
        <dbReference type="PROSITE" id="PS50928"/>
    </source>
</evidence>
<dbReference type="RefSeq" id="WP_188993015.1">
    <property type="nucleotide sequence ID" value="NZ_BMHP01000002.1"/>
</dbReference>
<dbReference type="EMBL" id="BMHP01000002">
    <property type="protein sequence ID" value="GGD72532.1"/>
    <property type="molecule type" value="Genomic_DNA"/>
</dbReference>
<evidence type="ECO:0000256" key="1">
    <source>
        <dbReference type="ARBA" id="ARBA00004651"/>
    </source>
</evidence>
<evidence type="ECO:0000313" key="10">
    <source>
        <dbReference type="Proteomes" id="UP000612456"/>
    </source>
</evidence>
<reference evidence="9" key="2">
    <citation type="submission" date="2020-09" db="EMBL/GenBank/DDBJ databases">
        <authorList>
            <person name="Sun Q."/>
            <person name="Zhou Y."/>
        </authorList>
    </citation>
    <scope>NUCLEOTIDE SEQUENCE</scope>
    <source>
        <strain evidence="9">CGMCC 1.15178</strain>
    </source>
</reference>
<dbReference type="InterPro" id="IPR035906">
    <property type="entry name" value="MetI-like_sf"/>
</dbReference>
<evidence type="ECO:0000256" key="6">
    <source>
        <dbReference type="ARBA" id="ARBA00023136"/>
    </source>
</evidence>
<evidence type="ECO:0000256" key="2">
    <source>
        <dbReference type="ARBA" id="ARBA00022448"/>
    </source>
</evidence>
<sequence>MVGQASLSRTLFQIVNNSFLFLFSLLAILPFVNVLALSLSNKTAAAAGLVKLWPVGFTWNSYKFVFLRDELFTALGISVERVVLGTAISMLLTILVAYPLSKEESAFPGRTLYAWLFVFTILFNGGLIPWYMTIKMTGILDTIWALVLPGAVQVFNCILLLNFFRGLPKALEEAAFVDGASHWTIIWRIFVPLSAPALATVTLFTIVGHWNSWFDGLILMNSPTHYPLQSYLQTVVVKLDTSAFANIDPVQAKLLSEISDRTVKAAQIFMASVPILLIYPFLQKYFMAGIVLGSVKE</sequence>
<name>A0A916Z296_9BACL</name>
<feature type="domain" description="ABC transmembrane type-1" evidence="8">
    <location>
        <begin position="75"/>
        <end position="279"/>
    </location>
</feature>
<feature type="transmembrane region" description="Helical" evidence="7">
    <location>
        <begin position="82"/>
        <end position="100"/>
    </location>
</feature>
<evidence type="ECO:0000313" key="9">
    <source>
        <dbReference type="EMBL" id="GGD72532.1"/>
    </source>
</evidence>
<comment type="subcellular location">
    <subcellularLocation>
        <location evidence="1 7">Cell membrane</location>
        <topology evidence="1 7">Multi-pass membrane protein</topology>
    </subcellularLocation>
</comment>
<feature type="transmembrane region" description="Helical" evidence="7">
    <location>
        <begin position="143"/>
        <end position="164"/>
    </location>
</feature>
<comment type="similarity">
    <text evidence="7">Belongs to the binding-protein-dependent transport system permease family.</text>
</comment>
<feature type="transmembrane region" description="Helical" evidence="7">
    <location>
        <begin position="20"/>
        <end position="37"/>
    </location>
</feature>
<dbReference type="Gene3D" id="1.10.3720.10">
    <property type="entry name" value="MetI-like"/>
    <property type="match status" value="1"/>
</dbReference>
<evidence type="ECO:0000256" key="5">
    <source>
        <dbReference type="ARBA" id="ARBA00022989"/>
    </source>
</evidence>
<feature type="transmembrane region" description="Helical" evidence="7">
    <location>
        <begin position="44"/>
        <end position="62"/>
    </location>
</feature>
<evidence type="ECO:0000256" key="3">
    <source>
        <dbReference type="ARBA" id="ARBA00022475"/>
    </source>
</evidence>
<proteinExistence type="inferred from homology"/>
<dbReference type="SUPFAM" id="SSF161098">
    <property type="entry name" value="MetI-like"/>
    <property type="match status" value="1"/>
</dbReference>
<keyword evidence="4 7" id="KW-0812">Transmembrane</keyword>
<dbReference type="PANTHER" id="PTHR43744">
    <property type="entry name" value="ABC TRANSPORTER PERMEASE PROTEIN MG189-RELATED-RELATED"/>
    <property type="match status" value="1"/>
</dbReference>
<keyword evidence="10" id="KW-1185">Reference proteome</keyword>
<dbReference type="PROSITE" id="PS50928">
    <property type="entry name" value="ABC_TM1"/>
    <property type="match status" value="1"/>
</dbReference>
<keyword evidence="2 7" id="KW-0813">Transport</keyword>
<dbReference type="AlphaFoldDB" id="A0A916Z296"/>
<keyword evidence="5 7" id="KW-1133">Transmembrane helix</keyword>
<keyword evidence="6 7" id="KW-0472">Membrane</keyword>
<evidence type="ECO:0000256" key="4">
    <source>
        <dbReference type="ARBA" id="ARBA00022692"/>
    </source>
</evidence>
<evidence type="ECO:0000256" key="7">
    <source>
        <dbReference type="RuleBase" id="RU363032"/>
    </source>
</evidence>
<feature type="transmembrane region" description="Helical" evidence="7">
    <location>
        <begin position="185"/>
        <end position="210"/>
    </location>
</feature>
<dbReference type="Proteomes" id="UP000612456">
    <property type="component" value="Unassembled WGS sequence"/>
</dbReference>
<keyword evidence="3" id="KW-1003">Cell membrane</keyword>
<dbReference type="PANTHER" id="PTHR43744:SF9">
    <property type="entry name" value="POLYGALACTURONAN_RHAMNOGALACTURONAN TRANSPORT SYSTEM PERMEASE PROTEIN YTCP"/>
    <property type="match status" value="1"/>
</dbReference>